<gene>
    <name evidence="1" type="ORF">MYCIT1_LOCUS37442</name>
</gene>
<dbReference type="AlphaFoldDB" id="A0AAD2HYQ4"/>
<accession>A0AAD2HYQ4</accession>
<reference evidence="1" key="1">
    <citation type="submission" date="2023-11" db="EMBL/GenBank/DDBJ databases">
        <authorList>
            <person name="De Vega J J."/>
            <person name="De Vega J J."/>
        </authorList>
    </citation>
    <scope>NUCLEOTIDE SEQUENCE</scope>
</reference>
<name>A0AAD2HYQ4_9AGAR</name>
<evidence type="ECO:0000313" key="1">
    <source>
        <dbReference type="EMBL" id="CAK5284302.1"/>
    </source>
</evidence>
<protein>
    <recommendedName>
        <fullName evidence="3">Pentatricopeptide repeat-containing protein</fullName>
    </recommendedName>
</protein>
<sequence length="418" mass="47149">MHYIAPLPNGIIRQFYLAAEDINDVEDARELFSFTHWSQIVETHRYPPPSRTAIPWLTKALLESHSPLAKVMGEDIYALNLPLAPEHRPAIVSGLASQGHAIVARDLWTRYAQAPRDGAAFRGHPTTMLRMVSLLQHLIRREQESMRLAPASAYPPDDDTEPQLIQDFRGILEHVLTSFAAAHEPLETADHRVLTSYTRACFVTGDYVRGINVLKMMLKRREVPDVFDINVLVSAVAEHDPRTAAGLVERMANKGLEPDRITYGTIMHHALSHGDSGLVQQMVKQIRGLRTCFLTYKSIVSLIRGSLSFDTQSPLTQRAKLRGVMNLIKSVGGSTVVNSPHIGKFLVLRALEMDDPVMAYRFWDLLLARSVGWHDREQAYLRGRISNATVAHHKRGWIKDHQRQAMISHLRARTPAVR</sequence>
<organism evidence="1 2">
    <name type="scientific">Mycena citricolor</name>
    <dbReference type="NCBI Taxonomy" id="2018698"/>
    <lineage>
        <taxon>Eukaryota</taxon>
        <taxon>Fungi</taxon>
        <taxon>Dikarya</taxon>
        <taxon>Basidiomycota</taxon>
        <taxon>Agaricomycotina</taxon>
        <taxon>Agaricomycetes</taxon>
        <taxon>Agaricomycetidae</taxon>
        <taxon>Agaricales</taxon>
        <taxon>Marasmiineae</taxon>
        <taxon>Mycenaceae</taxon>
        <taxon>Mycena</taxon>
    </lineage>
</organism>
<dbReference type="EMBL" id="CAVNYO010000478">
    <property type="protein sequence ID" value="CAK5284302.1"/>
    <property type="molecule type" value="Genomic_DNA"/>
</dbReference>
<proteinExistence type="predicted"/>
<dbReference type="Gene3D" id="1.25.40.10">
    <property type="entry name" value="Tetratricopeptide repeat domain"/>
    <property type="match status" value="1"/>
</dbReference>
<comment type="caution">
    <text evidence="1">The sequence shown here is derived from an EMBL/GenBank/DDBJ whole genome shotgun (WGS) entry which is preliminary data.</text>
</comment>
<keyword evidence="2" id="KW-1185">Reference proteome</keyword>
<evidence type="ECO:0000313" key="2">
    <source>
        <dbReference type="Proteomes" id="UP001295794"/>
    </source>
</evidence>
<evidence type="ECO:0008006" key="3">
    <source>
        <dbReference type="Google" id="ProtNLM"/>
    </source>
</evidence>
<dbReference type="Proteomes" id="UP001295794">
    <property type="component" value="Unassembled WGS sequence"/>
</dbReference>
<dbReference type="InterPro" id="IPR011990">
    <property type="entry name" value="TPR-like_helical_dom_sf"/>
</dbReference>